<evidence type="ECO:0000256" key="1">
    <source>
        <dbReference type="ARBA" id="ARBA00000085"/>
    </source>
</evidence>
<comment type="caution">
    <text evidence="4">The sequence shown here is derived from an EMBL/GenBank/DDBJ whole genome shotgun (WGS) entry which is preliminary data.</text>
</comment>
<evidence type="ECO:0000313" key="5">
    <source>
        <dbReference type="Proteomes" id="UP000284021"/>
    </source>
</evidence>
<dbReference type="InterPro" id="IPR003594">
    <property type="entry name" value="HATPase_dom"/>
</dbReference>
<dbReference type="InterPro" id="IPR004358">
    <property type="entry name" value="Sig_transdc_His_kin-like_C"/>
</dbReference>
<comment type="catalytic activity">
    <reaction evidence="1">
        <text>ATP + protein L-histidine = ADP + protein N-phospho-L-histidine.</text>
        <dbReference type="EC" id="2.7.13.3"/>
    </reaction>
</comment>
<keyword evidence="5" id="KW-1185">Reference proteome</keyword>
<dbReference type="SMART" id="SM00387">
    <property type="entry name" value="HATPase_c"/>
    <property type="match status" value="1"/>
</dbReference>
<dbReference type="EMBL" id="QYUR01000002">
    <property type="protein sequence ID" value="RJG13323.1"/>
    <property type="molecule type" value="Genomic_DNA"/>
</dbReference>
<dbReference type="PRINTS" id="PR00344">
    <property type="entry name" value="BCTRLSENSOR"/>
</dbReference>
<dbReference type="PANTHER" id="PTHR43065">
    <property type="entry name" value="SENSOR HISTIDINE KINASE"/>
    <property type="match status" value="1"/>
</dbReference>
<feature type="domain" description="Histidine kinase" evidence="3">
    <location>
        <begin position="1"/>
        <end position="82"/>
    </location>
</feature>
<dbReference type="PROSITE" id="PS50109">
    <property type="entry name" value="HIS_KIN"/>
    <property type="match status" value="1"/>
</dbReference>
<evidence type="ECO:0000259" key="3">
    <source>
        <dbReference type="PROSITE" id="PS50109"/>
    </source>
</evidence>
<sequence length="88" mass="9226">MALRAEKTEAVVRLLVEDNGGGIDPRLLERIFEPFFTTKPVGKGTGLGLSVSYGIVEQMGGLLSAENSAEGARFIISLPLAEAAIPAP</sequence>
<dbReference type="Proteomes" id="UP000284021">
    <property type="component" value="Unassembled WGS sequence"/>
</dbReference>
<dbReference type="InterPro" id="IPR005467">
    <property type="entry name" value="His_kinase_dom"/>
</dbReference>
<organism evidence="4 5">
    <name type="scientific">Pseudomonas cavernicola</name>
    <dbReference type="NCBI Taxonomy" id="2320866"/>
    <lineage>
        <taxon>Bacteria</taxon>
        <taxon>Pseudomonadati</taxon>
        <taxon>Pseudomonadota</taxon>
        <taxon>Gammaproteobacteria</taxon>
        <taxon>Pseudomonadales</taxon>
        <taxon>Pseudomonadaceae</taxon>
        <taxon>Pseudomonas</taxon>
    </lineage>
</organism>
<evidence type="ECO:0000313" key="4">
    <source>
        <dbReference type="EMBL" id="RJG13323.1"/>
    </source>
</evidence>
<dbReference type="PANTHER" id="PTHR43065:SF42">
    <property type="entry name" value="TWO-COMPONENT SENSOR PPRA"/>
    <property type="match status" value="1"/>
</dbReference>
<dbReference type="Pfam" id="PF02518">
    <property type="entry name" value="HATPase_c"/>
    <property type="match status" value="1"/>
</dbReference>
<dbReference type="GO" id="GO:0004673">
    <property type="term" value="F:protein histidine kinase activity"/>
    <property type="evidence" value="ECO:0007669"/>
    <property type="project" value="UniProtKB-EC"/>
</dbReference>
<proteinExistence type="predicted"/>
<accession>A0A418XLH7</accession>
<protein>
    <recommendedName>
        <fullName evidence="2">histidine kinase</fullName>
        <ecNumber evidence="2">2.7.13.3</ecNumber>
    </recommendedName>
</protein>
<name>A0A418XLH7_9PSED</name>
<dbReference type="OrthoDB" id="1931120at2"/>
<dbReference type="SUPFAM" id="SSF55874">
    <property type="entry name" value="ATPase domain of HSP90 chaperone/DNA topoisomerase II/histidine kinase"/>
    <property type="match status" value="1"/>
</dbReference>
<dbReference type="AlphaFoldDB" id="A0A418XLH7"/>
<dbReference type="EC" id="2.7.13.3" evidence="2"/>
<dbReference type="InterPro" id="IPR036890">
    <property type="entry name" value="HATPase_C_sf"/>
</dbReference>
<gene>
    <name evidence="4" type="ORF">D3879_08685</name>
</gene>
<evidence type="ECO:0000256" key="2">
    <source>
        <dbReference type="ARBA" id="ARBA00012438"/>
    </source>
</evidence>
<reference evidence="4 5" key="1">
    <citation type="submission" date="2018-09" db="EMBL/GenBank/DDBJ databases">
        <authorList>
            <person name="Zhu H."/>
        </authorList>
    </citation>
    <scope>NUCLEOTIDE SEQUENCE [LARGE SCALE GENOMIC DNA]</scope>
    <source>
        <strain evidence="4 5">K1S02-6</strain>
    </source>
</reference>
<dbReference type="Gene3D" id="3.30.565.10">
    <property type="entry name" value="Histidine kinase-like ATPase, C-terminal domain"/>
    <property type="match status" value="1"/>
</dbReference>